<keyword evidence="1" id="KW-1133">Transmembrane helix</keyword>
<dbReference type="KEGG" id="vgu:HYG85_21295"/>
<evidence type="ECO:0000313" key="3">
    <source>
        <dbReference type="Proteomes" id="UP000677305"/>
    </source>
</evidence>
<dbReference type="Proteomes" id="UP000677305">
    <property type="component" value="Chromosome"/>
</dbReference>
<proteinExistence type="predicted"/>
<feature type="transmembrane region" description="Helical" evidence="1">
    <location>
        <begin position="29"/>
        <end position="57"/>
    </location>
</feature>
<feature type="transmembrane region" description="Helical" evidence="1">
    <location>
        <begin position="5"/>
        <end position="23"/>
    </location>
</feature>
<organism evidence="2 3">
    <name type="scientific">Vallitalea guaymasensis</name>
    <dbReference type="NCBI Taxonomy" id="1185412"/>
    <lineage>
        <taxon>Bacteria</taxon>
        <taxon>Bacillati</taxon>
        <taxon>Bacillota</taxon>
        <taxon>Clostridia</taxon>
        <taxon>Lachnospirales</taxon>
        <taxon>Vallitaleaceae</taxon>
        <taxon>Vallitalea</taxon>
    </lineage>
</organism>
<accession>A0A8J8MES5</accession>
<reference evidence="2 3" key="1">
    <citation type="submission" date="2020-07" db="EMBL/GenBank/DDBJ databases">
        <title>Vallitalea guaymasensis genome.</title>
        <authorList>
            <person name="Postec A."/>
        </authorList>
    </citation>
    <scope>NUCLEOTIDE SEQUENCE [LARGE SCALE GENOMIC DNA]</scope>
    <source>
        <strain evidence="2 3">Ra1766G1</strain>
    </source>
</reference>
<dbReference type="RefSeq" id="WP_113675361.1">
    <property type="nucleotide sequence ID" value="NZ_CP058561.1"/>
</dbReference>
<dbReference type="AlphaFoldDB" id="A0A8J8MES5"/>
<sequence>MSKKFAPIFITVLLCLINVLMLYGFSFNAIISGILIVQIIGVIFAIGIIWVIIALIVNLIRRLDELKEENEDDLSKY</sequence>
<protein>
    <submittedName>
        <fullName evidence="2">Uncharacterized protein</fullName>
    </submittedName>
</protein>
<evidence type="ECO:0000256" key="1">
    <source>
        <dbReference type="SAM" id="Phobius"/>
    </source>
</evidence>
<evidence type="ECO:0000313" key="2">
    <source>
        <dbReference type="EMBL" id="QUH31320.1"/>
    </source>
</evidence>
<name>A0A8J8MES5_9FIRM</name>
<gene>
    <name evidence="2" type="ORF">HYG85_21295</name>
</gene>
<keyword evidence="1" id="KW-0812">Transmembrane</keyword>
<keyword evidence="3" id="KW-1185">Reference proteome</keyword>
<keyword evidence="1" id="KW-0472">Membrane</keyword>
<dbReference type="EMBL" id="CP058561">
    <property type="protein sequence ID" value="QUH31320.1"/>
    <property type="molecule type" value="Genomic_DNA"/>
</dbReference>